<dbReference type="EMBL" id="JAGINP010000033">
    <property type="protein sequence ID" value="MBP2296595.1"/>
    <property type="molecule type" value="Genomic_DNA"/>
</dbReference>
<protein>
    <submittedName>
        <fullName evidence="1">Uncharacterized protein</fullName>
    </submittedName>
</protein>
<accession>A0ABS4SVK3</accession>
<proteinExistence type="predicted"/>
<organism evidence="1 2">
    <name type="scientific">Azospirillum rugosum</name>
    <dbReference type="NCBI Taxonomy" id="416170"/>
    <lineage>
        <taxon>Bacteria</taxon>
        <taxon>Pseudomonadati</taxon>
        <taxon>Pseudomonadota</taxon>
        <taxon>Alphaproteobacteria</taxon>
        <taxon>Rhodospirillales</taxon>
        <taxon>Azospirillaceae</taxon>
        <taxon>Azospirillum</taxon>
    </lineage>
</organism>
<evidence type="ECO:0000313" key="1">
    <source>
        <dbReference type="EMBL" id="MBP2296595.1"/>
    </source>
</evidence>
<gene>
    <name evidence="1" type="ORF">J2851_006413</name>
</gene>
<dbReference type="Proteomes" id="UP000781958">
    <property type="component" value="Unassembled WGS sequence"/>
</dbReference>
<comment type="caution">
    <text evidence="1">The sequence shown here is derived from an EMBL/GenBank/DDBJ whole genome shotgun (WGS) entry which is preliminary data.</text>
</comment>
<reference evidence="1 2" key="1">
    <citation type="submission" date="2021-03" db="EMBL/GenBank/DDBJ databases">
        <title>Genomic Encyclopedia of Type Strains, Phase III (KMG-III): the genomes of soil and plant-associated and newly described type strains.</title>
        <authorList>
            <person name="Whitman W."/>
        </authorList>
    </citation>
    <scope>NUCLEOTIDE SEQUENCE [LARGE SCALE GENOMIC DNA]</scope>
    <source>
        <strain evidence="1 2">IMMIB AFH-6</strain>
    </source>
</reference>
<keyword evidence="2" id="KW-1185">Reference proteome</keyword>
<name>A0ABS4SVK3_9PROT</name>
<sequence>MPQAPAVIPQVPVGGVSTDWSPSPIVRDRTERFGVVSLVGTSPTITVRLTVDQHLAGTDGSVRIGLDLQKTSIRCTCGAMSPLYPPGGSLDWALPEAAVNGLVDCIDHDELASLLHHLPAGSLPAMQVSL</sequence>
<evidence type="ECO:0000313" key="2">
    <source>
        <dbReference type="Proteomes" id="UP000781958"/>
    </source>
</evidence>